<gene>
    <name evidence="1" type="ORF">CRG98_049596</name>
</gene>
<comment type="caution">
    <text evidence="1">The sequence shown here is derived from an EMBL/GenBank/DDBJ whole genome shotgun (WGS) entry which is preliminary data.</text>
</comment>
<feature type="non-terminal residue" evidence="1">
    <location>
        <position position="34"/>
    </location>
</feature>
<sequence>MEEDGKAWMRQSWVWPWAPRVMREVRVSIDRVFE</sequence>
<reference evidence="1 2" key="1">
    <citation type="submission" date="2017-11" db="EMBL/GenBank/DDBJ databases">
        <title>De-novo sequencing of pomegranate (Punica granatum L.) genome.</title>
        <authorList>
            <person name="Akparov Z."/>
            <person name="Amiraslanov A."/>
            <person name="Hajiyeva S."/>
            <person name="Abbasov M."/>
            <person name="Kaur K."/>
            <person name="Hamwieh A."/>
            <person name="Solovyev V."/>
            <person name="Salamov A."/>
            <person name="Braich B."/>
            <person name="Kosarev P."/>
            <person name="Mahmoud A."/>
            <person name="Hajiyev E."/>
            <person name="Babayeva S."/>
            <person name="Izzatullayeva V."/>
            <person name="Mammadov A."/>
            <person name="Mammadov A."/>
            <person name="Sharifova S."/>
            <person name="Ojaghi J."/>
            <person name="Eynullazada K."/>
            <person name="Bayramov B."/>
            <person name="Abdulazimova A."/>
            <person name="Shahmuradov I."/>
        </authorList>
    </citation>
    <scope>NUCLEOTIDE SEQUENCE [LARGE SCALE GENOMIC DNA]</scope>
    <source>
        <strain evidence="2">cv. AG2017</strain>
        <tissue evidence="1">Leaf</tissue>
    </source>
</reference>
<dbReference type="EMBL" id="PGOL01041295">
    <property type="protein sequence ID" value="PKI07297.1"/>
    <property type="molecule type" value="Genomic_DNA"/>
</dbReference>
<name>A0A2I0HAW0_PUNGR</name>
<organism evidence="1 2">
    <name type="scientific">Punica granatum</name>
    <name type="common">Pomegranate</name>
    <dbReference type="NCBI Taxonomy" id="22663"/>
    <lineage>
        <taxon>Eukaryota</taxon>
        <taxon>Viridiplantae</taxon>
        <taxon>Streptophyta</taxon>
        <taxon>Embryophyta</taxon>
        <taxon>Tracheophyta</taxon>
        <taxon>Spermatophyta</taxon>
        <taxon>Magnoliopsida</taxon>
        <taxon>eudicotyledons</taxon>
        <taxon>Gunneridae</taxon>
        <taxon>Pentapetalae</taxon>
        <taxon>rosids</taxon>
        <taxon>malvids</taxon>
        <taxon>Myrtales</taxon>
        <taxon>Lythraceae</taxon>
        <taxon>Punica</taxon>
    </lineage>
</organism>
<dbReference type="AlphaFoldDB" id="A0A2I0HAW0"/>
<protein>
    <submittedName>
        <fullName evidence="1">Uncharacterized protein</fullName>
    </submittedName>
</protein>
<keyword evidence="2" id="KW-1185">Reference proteome</keyword>
<evidence type="ECO:0000313" key="1">
    <source>
        <dbReference type="EMBL" id="PKI07297.1"/>
    </source>
</evidence>
<dbReference type="Proteomes" id="UP000233551">
    <property type="component" value="Unassembled WGS sequence"/>
</dbReference>
<accession>A0A2I0HAW0</accession>
<evidence type="ECO:0000313" key="2">
    <source>
        <dbReference type="Proteomes" id="UP000233551"/>
    </source>
</evidence>
<proteinExistence type="predicted"/>